<proteinExistence type="predicted"/>
<dbReference type="Gene3D" id="1.10.472.50">
    <property type="entry name" value="HD-domain/PDEase-like"/>
    <property type="match status" value="1"/>
</dbReference>
<dbReference type="PANTHER" id="PTHR33594:SF1">
    <property type="entry name" value="HD_PDEASE DOMAIN-CONTAINING PROTEIN"/>
    <property type="match status" value="1"/>
</dbReference>
<dbReference type="STRING" id="536227.Ccar_11905"/>
<dbReference type="InterPro" id="IPR006674">
    <property type="entry name" value="HD_domain"/>
</dbReference>
<sequence>MQLAALLHDVDDYKLFGGNIGASSNAEAFLRSNKIADVKIKDICDIIQSISFKGTGTQIPRTLEGKIVQDADRLDAIGAIGIARTFAYGGSKNRSMHIPNEEPRKDMNVEEYTKSKGTTINHFYEKLLKLKALMNTETAKILAESRHKYMENFLNEFLNEWEGLI</sequence>
<dbReference type="PANTHER" id="PTHR33594">
    <property type="entry name" value="SUPERFAMILY HYDROLASE, PUTATIVE (AFU_ORTHOLOGUE AFUA_1G03035)-RELATED"/>
    <property type="match status" value="1"/>
</dbReference>
<dbReference type="Pfam" id="PF01966">
    <property type="entry name" value="HD"/>
    <property type="match status" value="1"/>
</dbReference>
<comment type="caution">
    <text evidence="2">The sequence shown here is derived from an EMBL/GenBank/DDBJ whole genome shotgun (WGS) entry which is preliminary data.</text>
</comment>
<dbReference type="PATRIC" id="fig|536227.13.peg.2496"/>
<dbReference type="RefSeq" id="WP_007063724.1">
    <property type="nucleotide sequence ID" value="NZ_ACVI01000135.1"/>
</dbReference>
<accession>C6Q1C2</accession>
<evidence type="ECO:0000313" key="2">
    <source>
        <dbReference type="EMBL" id="EET84704.1"/>
    </source>
</evidence>
<name>C6Q1C2_9CLOT</name>
<evidence type="ECO:0000259" key="1">
    <source>
        <dbReference type="Pfam" id="PF01966"/>
    </source>
</evidence>
<dbReference type="AlphaFoldDB" id="C6Q1C2"/>
<reference evidence="2 3" key="1">
    <citation type="submission" date="2009-06" db="EMBL/GenBank/DDBJ databases">
        <title>The draft genome of Clostridium carboxidivorans P7.</title>
        <authorList>
            <consortium name="US DOE Joint Genome Institute (JGI-PGF)"/>
            <person name="Lucas S."/>
            <person name="Copeland A."/>
            <person name="Lapidus A."/>
            <person name="Glavina del Rio T."/>
            <person name="Tice H."/>
            <person name="Bruce D."/>
            <person name="Goodwin L."/>
            <person name="Pitluck S."/>
            <person name="Larimer F."/>
            <person name="Land M.L."/>
            <person name="Hauser L."/>
            <person name="Hemme C.L."/>
        </authorList>
    </citation>
    <scope>NUCLEOTIDE SEQUENCE [LARGE SCALE GENOMIC DNA]</scope>
    <source>
        <strain evidence="2 3">P7</strain>
    </source>
</reference>
<organism evidence="2 3">
    <name type="scientific">Clostridium carboxidivorans P7</name>
    <dbReference type="NCBI Taxonomy" id="536227"/>
    <lineage>
        <taxon>Bacteria</taxon>
        <taxon>Bacillati</taxon>
        <taxon>Bacillota</taxon>
        <taxon>Clostridia</taxon>
        <taxon>Eubacteriales</taxon>
        <taxon>Clostridiaceae</taxon>
        <taxon>Clostridium</taxon>
    </lineage>
</organism>
<protein>
    <submittedName>
        <fullName evidence="2">HD domain-containing protein</fullName>
    </submittedName>
</protein>
<evidence type="ECO:0000313" key="3">
    <source>
        <dbReference type="Proteomes" id="UP000004198"/>
    </source>
</evidence>
<dbReference type="EMBL" id="ACVI01000135">
    <property type="protein sequence ID" value="EET84704.1"/>
    <property type="molecule type" value="Genomic_DNA"/>
</dbReference>
<dbReference type="Gene3D" id="1.20.58.1910">
    <property type="match status" value="1"/>
</dbReference>
<dbReference type="Proteomes" id="UP000004198">
    <property type="component" value="Unassembled WGS sequence"/>
</dbReference>
<dbReference type="eggNOG" id="COG1418">
    <property type="taxonomic scope" value="Bacteria"/>
</dbReference>
<feature type="domain" description="HD" evidence="1">
    <location>
        <begin position="2"/>
        <end position="76"/>
    </location>
</feature>
<gene>
    <name evidence="2" type="ORF">CcarbDRAFT_4839</name>
</gene>
<keyword evidence="3" id="KW-1185">Reference proteome</keyword>
<dbReference type="SUPFAM" id="SSF109604">
    <property type="entry name" value="HD-domain/PDEase-like"/>
    <property type="match status" value="1"/>
</dbReference>
<dbReference type="KEGG" id="cck:Ccar_11905"/>